<feature type="transmembrane region" description="Helical" evidence="7">
    <location>
        <begin position="14"/>
        <end position="32"/>
    </location>
</feature>
<keyword evidence="9" id="KW-0645">Protease</keyword>
<evidence type="ECO:0000256" key="7">
    <source>
        <dbReference type="SAM" id="Phobius"/>
    </source>
</evidence>
<name>A0A7C4Y5U7_UNCW3</name>
<dbReference type="InterPro" id="IPR035952">
    <property type="entry name" value="Rhomboid-like_sf"/>
</dbReference>
<keyword evidence="5 7" id="KW-1133">Transmembrane helix</keyword>
<evidence type="ECO:0000259" key="8">
    <source>
        <dbReference type="Pfam" id="PF01694"/>
    </source>
</evidence>
<comment type="caution">
    <text evidence="9">The sequence shown here is derived from an EMBL/GenBank/DDBJ whole genome shotgun (WGS) entry which is preliminary data.</text>
</comment>
<dbReference type="EMBL" id="DTHG01000089">
    <property type="protein sequence ID" value="HGW92301.1"/>
    <property type="molecule type" value="Genomic_DNA"/>
</dbReference>
<dbReference type="GO" id="GO:0006508">
    <property type="term" value="P:proteolysis"/>
    <property type="evidence" value="ECO:0007669"/>
    <property type="project" value="UniProtKB-KW"/>
</dbReference>
<feature type="transmembrane region" description="Helical" evidence="7">
    <location>
        <begin position="52"/>
        <end position="80"/>
    </location>
</feature>
<evidence type="ECO:0000256" key="6">
    <source>
        <dbReference type="ARBA" id="ARBA00023136"/>
    </source>
</evidence>
<dbReference type="PANTHER" id="PTHR43731:SF14">
    <property type="entry name" value="PRESENILIN-ASSOCIATED RHOMBOID-LIKE PROTEIN, MITOCHONDRIAL"/>
    <property type="match status" value="1"/>
</dbReference>
<keyword evidence="6 7" id="KW-0472">Membrane</keyword>
<organism evidence="9">
    <name type="scientific">candidate division WOR-3 bacterium</name>
    <dbReference type="NCBI Taxonomy" id="2052148"/>
    <lineage>
        <taxon>Bacteria</taxon>
        <taxon>Bacteria division WOR-3</taxon>
    </lineage>
</organism>
<feature type="domain" description="Peptidase S54 rhomboid" evidence="8">
    <location>
        <begin position="54"/>
        <end position="192"/>
    </location>
</feature>
<evidence type="ECO:0000313" key="9">
    <source>
        <dbReference type="EMBL" id="HGW92301.1"/>
    </source>
</evidence>
<feature type="transmembrane region" description="Helical" evidence="7">
    <location>
        <begin position="149"/>
        <end position="170"/>
    </location>
</feature>
<sequence length="197" mass="23055">MFIPIGDNVKIKRFPFVITFIILLNIFIFFKIRVDENLLFAPFEIKRPDFFILFKMLLSMFLHSSIFHLFFNMLFLFVFGKSVEEKLGHIRFLFLYIIGGIFSSLFYILFNIESRIPIVGASGAISAIMGSYFVYFFKKKITTFSIIPPFKYQISSWIFFLIWIFTQFINIKSPEIAVLAHLGGFIFGFIASKAFDT</sequence>
<proteinExistence type="inferred from homology"/>
<dbReference type="AlphaFoldDB" id="A0A7C4Y5U7"/>
<comment type="similarity">
    <text evidence="2">Belongs to the peptidase S54 family.</text>
</comment>
<feature type="transmembrane region" description="Helical" evidence="7">
    <location>
        <begin position="176"/>
        <end position="195"/>
    </location>
</feature>
<dbReference type="GO" id="GO:0016020">
    <property type="term" value="C:membrane"/>
    <property type="evidence" value="ECO:0007669"/>
    <property type="project" value="UniProtKB-SubCell"/>
</dbReference>
<feature type="transmembrane region" description="Helical" evidence="7">
    <location>
        <begin position="116"/>
        <end position="137"/>
    </location>
</feature>
<dbReference type="PANTHER" id="PTHR43731">
    <property type="entry name" value="RHOMBOID PROTEASE"/>
    <property type="match status" value="1"/>
</dbReference>
<comment type="subcellular location">
    <subcellularLocation>
        <location evidence="1">Membrane</location>
        <topology evidence="1">Multi-pass membrane protein</topology>
    </subcellularLocation>
</comment>
<keyword evidence="3 7" id="KW-0812">Transmembrane</keyword>
<feature type="transmembrane region" description="Helical" evidence="7">
    <location>
        <begin position="92"/>
        <end position="110"/>
    </location>
</feature>
<evidence type="ECO:0000256" key="2">
    <source>
        <dbReference type="ARBA" id="ARBA00009045"/>
    </source>
</evidence>
<dbReference type="Pfam" id="PF01694">
    <property type="entry name" value="Rhomboid"/>
    <property type="match status" value="1"/>
</dbReference>
<protein>
    <submittedName>
        <fullName evidence="9">Rhomboid family intramembrane serine protease</fullName>
    </submittedName>
</protein>
<dbReference type="SUPFAM" id="SSF144091">
    <property type="entry name" value="Rhomboid-like"/>
    <property type="match status" value="1"/>
</dbReference>
<dbReference type="Gene3D" id="1.20.1540.10">
    <property type="entry name" value="Rhomboid-like"/>
    <property type="match status" value="1"/>
</dbReference>
<evidence type="ECO:0000256" key="4">
    <source>
        <dbReference type="ARBA" id="ARBA00022801"/>
    </source>
</evidence>
<dbReference type="GO" id="GO:0004252">
    <property type="term" value="F:serine-type endopeptidase activity"/>
    <property type="evidence" value="ECO:0007669"/>
    <property type="project" value="InterPro"/>
</dbReference>
<evidence type="ECO:0000256" key="3">
    <source>
        <dbReference type="ARBA" id="ARBA00022692"/>
    </source>
</evidence>
<reference evidence="9" key="1">
    <citation type="journal article" date="2020" name="mSystems">
        <title>Genome- and Community-Level Interaction Insights into Carbon Utilization and Element Cycling Functions of Hydrothermarchaeota in Hydrothermal Sediment.</title>
        <authorList>
            <person name="Zhou Z."/>
            <person name="Liu Y."/>
            <person name="Xu W."/>
            <person name="Pan J."/>
            <person name="Luo Z.H."/>
            <person name="Li M."/>
        </authorList>
    </citation>
    <scope>NUCLEOTIDE SEQUENCE [LARGE SCALE GENOMIC DNA]</scope>
    <source>
        <strain evidence="9">SpSt-780</strain>
    </source>
</reference>
<dbReference type="InterPro" id="IPR050925">
    <property type="entry name" value="Rhomboid_protease_S54"/>
</dbReference>
<dbReference type="InterPro" id="IPR022764">
    <property type="entry name" value="Peptidase_S54_rhomboid_dom"/>
</dbReference>
<gene>
    <name evidence="9" type="ORF">ENV67_07170</name>
</gene>
<accession>A0A7C4Y5U7</accession>
<evidence type="ECO:0000256" key="5">
    <source>
        <dbReference type="ARBA" id="ARBA00022989"/>
    </source>
</evidence>
<evidence type="ECO:0000256" key="1">
    <source>
        <dbReference type="ARBA" id="ARBA00004141"/>
    </source>
</evidence>
<keyword evidence="4" id="KW-0378">Hydrolase</keyword>